<name>N8WJN3_9GAMM</name>
<protein>
    <submittedName>
        <fullName evidence="1">Uncharacterized protein</fullName>
    </submittedName>
</protein>
<accession>N8WJN3</accession>
<reference evidence="1 2" key="1">
    <citation type="submission" date="2013-02" db="EMBL/GenBank/DDBJ databases">
        <title>The Genome Sequence of Acinetobacter schindleri NIPH 900.</title>
        <authorList>
            <consortium name="The Broad Institute Genome Sequencing Platform"/>
            <consortium name="The Broad Institute Genome Sequencing Center for Infectious Disease"/>
            <person name="Cerqueira G."/>
            <person name="Feldgarden M."/>
            <person name="Courvalin P."/>
            <person name="Perichon B."/>
            <person name="Grillot-Courvalin C."/>
            <person name="Clermont D."/>
            <person name="Rocha E."/>
            <person name="Yoon E.-J."/>
            <person name="Nemec A."/>
            <person name="Walker B."/>
            <person name="Young S.K."/>
            <person name="Zeng Q."/>
            <person name="Gargeya S."/>
            <person name="Fitzgerald M."/>
            <person name="Haas B."/>
            <person name="Abouelleil A."/>
            <person name="Alvarado L."/>
            <person name="Arachchi H.M."/>
            <person name="Berlin A.M."/>
            <person name="Chapman S.B."/>
            <person name="Dewar J."/>
            <person name="Goldberg J."/>
            <person name="Griggs A."/>
            <person name="Gujja S."/>
            <person name="Hansen M."/>
            <person name="Howarth C."/>
            <person name="Imamovic A."/>
            <person name="Larimer J."/>
            <person name="McCowan C."/>
            <person name="Murphy C."/>
            <person name="Neiman D."/>
            <person name="Pearson M."/>
            <person name="Priest M."/>
            <person name="Roberts A."/>
            <person name="Saif S."/>
            <person name="Shea T."/>
            <person name="Sisk P."/>
            <person name="Sykes S."/>
            <person name="Wortman J."/>
            <person name="Nusbaum C."/>
            <person name="Birren B."/>
        </authorList>
    </citation>
    <scope>NUCLEOTIDE SEQUENCE [LARGE SCALE GENOMIC DNA]</scope>
    <source>
        <strain evidence="1 2">NIPH 900</strain>
    </source>
</reference>
<sequence length="161" mass="19636">MFDFYLPCREQFIQIFKKKEIKEWQAKAFWSLSDIQANSDPIFFRQKMYAGLKILHRQGFLVVKYSPNNSRLFLYSETQKLQKFRDRLFINDYENIFTKEREKLKLNLEKDNNMEILIDELSVTYPELQDRLLTVKKKIKSKRVNQEMKLQNLHDLVEILF</sequence>
<dbReference type="RefSeq" id="WP_004809193.1">
    <property type="nucleotide sequence ID" value="NZ_KB849443.1"/>
</dbReference>
<keyword evidence="2" id="KW-1185">Reference proteome</keyword>
<gene>
    <name evidence="1" type="ORF">F965_02323</name>
</gene>
<proteinExistence type="predicted"/>
<organism evidence="1 2">
    <name type="scientific">Acinetobacter schindleri NIPH 900</name>
    <dbReference type="NCBI Taxonomy" id="1217675"/>
    <lineage>
        <taxon>Bacteria</taxon>
        <taxon>Pseudomonadati</taxon>
        <taxon>Pseudomonadota</taxon>
        <taxon>Gammaproteobacteria</taxon>
        <taxon>Moraxellales</taxon>
        <taxon>Moraxellaceae</taxon>
        <taxon>Acinetobacter</taxon>
    </lineage>
</organism>
<comment type="caution">
    <text evidence="1">The sequence shown here is derived from an EMBL/GenBank/DDBJ whole genome shotgun (WGS) entry which is preliminary data.</text>
</comment>
<dbReference type="HOGENOM" id="CLU_138968_0_0_6"/>
<dbReference type="EMBL" id="APPI01000022">
    <property type="protein sequence ID" value="ENV12302.1"/>
    <property type="molecule type" value="Genomic_DNA"/>
</dbReference>
<dbReference type="AlphaFoldDB" id="N8WJN3"/>
<evidence type="ECO:0000313" key="2">
    <source>
        <dbReference type="Proteomes" id="UP000018438"/>
    </source>
</evidence>
<dbReference type="Proteomes" id="UP000018438">
    <property type="component" value="Unassembled WGS sequence"/>
</dbReference>
<evidence type="ECO:0000313" key="1">
    <source>
        <dbReference type="EMBL" id="ENV12302.1"/>
    </source>
</evidence>